<dbReference type="Proteomes" id="UP000235965">
    <property type="component" value="Unassembled WGS sequence"/>
</dbReference>
<dbReference type="OrthoDB" id="10056056at2759"/>
<evidence type="ECO:0000256" key="2">
    <source>
        <dbReference type="ARBA" id="ARBA00022729"/>
    </source>
</evidence>
<keyword evidence="6" id="KW-1185">Reference proteome</keyword>
<dbReference type="InterPro" id="IPR022423">
    <property type="entry name" value="Neurohypophysial_hormone_CS"/>
</dbReference>
<dbReference type="SUPFAM" id="SSF49606">
    <property type="entry name" value="Neurophysin II"/>
    <property type="match status" value="1"/>
</dbReference>
<accession>A0A2J7PI85</accession>
<protein>
    <submittedName>
        <fullName evidence="5">Isotocin-neurophysin IT 1</fullName>
    </submittedName>
</protein>
<dbReference type="PROSITE" id="PS00264">
    <property type="entry name" value="NEUROHYPOPHYS_HORM"/>
    <property type="match status" value="1"/>
</dbReference>
<evidence type="ECO:0000256" key="4">
    <source>
        <dbReference type="SAM" id="SignalP"/>
    </source>
</evidence>
<evidence type="ECO:0000313" key="6">
    <source>
        <dbReference type="Proteomes" id="UP000235965"/>
    </source>
</evidence>
<dbReference type="EMBL" id="NEVH01025129">
    <property type="protein sequence ID" value="PNF16029.1"/>
    <property type="molecule type" value="Genomic_DNA"/>
</dbReference>
<comment type="similarity">
    <text evidence="1">Belongs to the vasopressin/oxytocin family.</text>
</comment>
<dbReference type="SMART" id="SM00003">
    <property type="entry name" value="NH"/>
    <property type="match status" value="1"/>
</dbReference>
<reference evidence="5 6" key="1">
    <citation type="submission" date="2017-12" db="EMBL/GenBank/DDBJ databases">
        <title>Hemimetabolous genomes reveal molecular basis of termite eusociality.</title>
        <authorList>
            <person name="Harrison M.C."/>
            <person name="Jongepier E."/>
            <person name="Robertson H.M."/>
            <person name="Arning N."/>
            <person name="Bitard-Feildel T."/>
            <person name="Chao H."/>
            <person name="Childers C.P."/>
            <person name="Dinh H."/>
            <person name="Doddapaneni H."/>
            <person name="Dugan S."/>
            <person name="Gowin J."/>
            <person name="Greiner C."/>
            <person name="Han Y."/>
            <person name="Hu H."/>
            <person name="Hughes D.S.T."/>
            <person name="Huylmans A.-K."/>
            <person name="Kemena C."/>
            <person name="Kremer L.P.M."/>
            <person name="Lee S.L."/>
            <person name="Lopez-Ezquerra A."/>
            <person name="Mallet L."/>
            <person name="Monroy-Kuhn J.M."/>
            <person name="Moser A."/>
            <person name="Murali S.C."/>
            <person name="Muzny D.M."/>
            <person name="Otani S."/>
            <person name="Piulachs M.-D."/>
            <person name="Poelchau M."/>
            <person name="Qu J."/>
            <person name="Schaub F."/>
            <person name="Wada-Katsumata A."/>
            <person name="Worley K.C."/>
            <person name="Xie Q."/>
            <person name="Ylla G."/>
            <person name="Poulsen M."/>
            <person name="Gibbs R.A."/>
            <person name="Schal C."/>
            <person name="Richards S."/>
            <person name="Belles X."/>
            <person name="Korb J."/>
            <person name="Bornberg-Bauer E."/>
        </authorList>
    </citation>
    <scope>NUCLEOTIDE SEQUENCE [LARGE SCALE GENOMIC DNA]</scope>
    <source>
        <tissue evidence="5">Whole body</tissue>
    </source>
</reference>
<dbReference type="STRING" id="105785.A0A2J7PI85"/>
<dbReference type="GO" id="GO:0005185">
    <property type="term" value="F:neurohypophyseal hormone activity"/>
    <property type="evidence" value="ECO:0007669"/>
    <property type="project" value="InterPro"/>
</dbReference>
<dbReference type="InParanoid" id="A0A2J7PI85"/>
<name>A0A2J7PI85_9NEOP</name>
<organism evidence="5 6">
    <name type="scientific">Cryptotermes secundus</name>
    <dbReference type="NCBI Taxonomy" id="105785"/>
    <lineage>
        <taxon>Eukaryota</taxon>
        <taxon>Metazoa</taxon>
        <taxon>Ecdysozoa</taxon>
        <taxon>Arthropoda</taxon>
        <taxon>Hexapoda</taxon>
        <taxon>Insecta</taxon>
        <taxon>Pterygota</taxon>
        <taxon>Neoptera</taxon>
        <taxon>Polyneoptera</taxon>
        <taxon>Dictyoptera</taxon>
        <taxon>Blattodea</taxon>
        <taxon>Blattoidea</taxon>
        <taxon>Termitoidae</taxon>
        <taxon>Kalotermitidae</taxon>
        <taxon>Cryptotermitinae</taxon>
        <taxon>Cryptotermes</taxon>
    </lineage>
</organism>
<comment type="caution">
    <text evidence="5">The sequence shown here is derived from an EMBL/GenBank/DDBJ whole genome shotgun (WGS) entry which is preliminary data.</text>
</comment>
<feature type="chain" id="PRO_5014367553" evidence="4">
    <location>
        <begin position="21"/>
        <end position="172"/>
    </location>
</feature>
<sequence length="172" mass="17825">LKMQLGTVSLLTILVGLCTACLITNCPKGGKRAGPHSQESHAFRQCARCGPAKLGHCYGPAICCGPQIGCLIATPDTARCLNEAASPVPCTAPTGAQCGEGKAAGRCTANGVCCTHESCHIDLTCRLTVNDAAELTDGTAEQTNPLFNLYNAISSSYQQENPGFVLTPPDSE</sequence>
<dbReference type="Pfam" id="PF00184">
    <property type="entry name" value="Hormone_5"/>
    <property type="match status" value="1"/>
</dbReference>
<dbReference type="InterPro" id="IPR036387">
    <property type="entry name" value="Neurhyp_horm_dom_sf"/>
</dbReference>
<dbReference type="GO" id="GO:0005615">
    <property type="term" value="C:extracellular space"/>
    <property type="evidence" value="ECO:0007669"/>
    <property type="project" value="TreeGrafter"/>
</dbReference>
<evidence type="ECO:0000256" key="1">
    <source>
        <dbReference type="ARBA" id="ARBA00007369"/>
    </source>
</evidence>
<dbReference type="PRINTS" id="PR00831">
    <property type="entry name" value="NEUROPHYSIN"/>
</dbReference>
<evidence type="ECO:0000256" key="3">
    <source>
        <dbReference type="ARBA" id="ARBA00023157"/>
    </source>
</evidence>
<feature type="non-terminal residue" evidence="5">
    <location>
        <position position="1"/>
    </location>
</feature>
<evidence type="ECO:0000313" key="5">
    <source>
        <dbReference type="EMBL" id="PNF16029.1"/>
    </source>
</evidence>
<feature type="signal peptide" evidence="4">
    <location>
        <begin position="1"/>
        <end position="20"/>
    </location>
</feature>
<keyword evidence="2 4" id="KW-0732">Signal</keyword>
<dbReference type="AlphaFoldDB" id="A0A2J7PI85"/>
<dbReference type="Gene3D" id="2.60.9.10">
    <property type="entry name" value="Neurohypophysial hormone domain"/>
    <property type="match status" value="1"/>
</dbReference>
<keyword evidence="3" id="KW-1015">Disulfide bond</keyword>
<proteinExistence type="inferred from homology"/>
<dbReference type="GO" id="GO:0030141">
    <property type="term" value="C:secretory granule"/>
    <property type="evidence" value="ECO:0007669"/>
    <property type="project" value="TreeGrafter"/>
</dbReference>
<dbReference type="PANTHER" id="PTHR11681:SF5">
    <property type="entry name" value="ISOTOCIN"/>
    <property type="match status" value="1"/>
</dbReference>
<gene>
    <name evidence="5" type="primary">NEU1</name>
    <name evidence="5" type="ORF">B7P43_G04628</name>
</gene>
<dbReference type="PANTHER" id="PTHR11681">
    <property type="entry name" value="NEUROPHYSIN"/>
    <property type="match status" value="1"/>
</dbReference>
<dbReference type="InterPro" id="IPR000981">
    <property type="entry name" value="Neurhyp_horm"/>
</dbReference>